<dbReference type="GO" id="GO:0005634">
    <property type="term" value="C:nucleus"/>
    <property type="evidence" value="ECO:0007669"/>
    <property type="project" value="TreeGrafter"/>
</dbReference>
<evidence type="ECO:0000313" key="6">
    <source>
        <dbReference type="EMBL" id="KAK2600259.1"/>
    </source>
</evidence>
<dbReference type="GO" id="GO:0000978">
    <property type="term" value="F:RNA polymerase II cis-regulatory region sequence-specific DNA binding"/>
    <property type="evidence" value="ECO:0007669"/>
    <property type="project" value="TreeGrafter"/>
</dbReference>
<reference evidence="6" key="1">
    <citation type="submission" date="2023-06" db="EMBL/GenBank/DDBJ databases">
        <title>Conoideocrella luteorostrata (Hypocreales: Clavicipitaceae), a potential biocontrol fungus for elongate hemlock scale in United States Christmas tree production areas.</title>
        <authorList>
            <person name="Barrett H."/>
            <person name="Lovett B."/>
            <person name="Macias A.M."/>
            <person name="Stajich J.E."/>
            <person name="Kasson M.T."/>
        </authorList>
    </citation>
    <scope>NUCLEOTIDE SEQUENCE</scope>
    <source>
        <strain evidence="6">ARSEF 14590</strain>
    </source>
</reference>
<dbReference type="SMART" id="SM00906">
    <property type="entry name" value="Fungal_trans"/>
    <property type="match status" value="1"/>
</dbReference>
<dbReference type="GO" id="GO:0000981">
    <property type="term" value="F:DNA-binding transcription factor activity, RNA polymerase II-specific"/>
    <property type="evidence" value="ECO:0007669"/>
    <property type="project" value="TreeGrafter"/>
</dbReference>
<comment type="caution">
    <text evidence="6">The sequence shown here is derived from an EMBL/GenBank/DDBJ whole genome shotgun (WGS) entry which is preliminary data.</text>
</comment>
<keyword evidence="7" id="KW-1185">Reference proteome</keyword>
<dbReference type="PANTHER" id="PTHR47424:SF5">
    <property type="entry name" value="ZN(II)2CYS6 TRANSCRIPTION FACTOR (EUROFUNG)"/>
    <property type="match status" value="1"/>
</dbReference>
<name>A0AAJ0CRA5_9HYPO</name>
<keyword evidence="2" id="KW-0804">Transcription</keyword>
<accession>A0AAJ0CRA5</accession>
<dbReference type="Pfam" id="PF04082">
    <property type="entry name" value="Fungal_trans"/>
    <property type="match status" value="1"/>
</dbReference>
<dbReference type="AlphaFoldDB" id="A0AAJ0CRA5"/>
<gene>
    <name evidence="6" type="ORF">QQS21_004977</name>
</gene>
<organism evidence="6 7">
    <name type="scientific">Conoideocrella luteorostrata</name>
    <dbReference type="NCBI Taxonomy" id="1105319"/>
    <lineage>
        <taxon>Eukaryota</taxon>
        <taxon>Fungi</taxon>
        <taxon>Dikarya</taxon>
        <taxon>Ascomycota</taxon>
        <taxon>Pezizomycotina</taxon>
        <taxon>Sordariomycetes</taxon>
        <taxon>Hypocreomycetidae</taxon>
        <taxon>Hypocreales</taxon>
        <taxon>Clavicipitaceae</taxon>
        <taxon>Conoideocrella</taxon>
    </lineage>
</organism>
<protein>
    <recommendedName>
        <fullName evidence="5">Xylanolytic transcriptional activator regulatory domain-containing protein</fullName>
    </recommendedName>
</protein>
<proteinExistence type="predicted"/>
<evidence type="ECO:0000256" key="2">
    <source>
        <dbReference type="ARBA" id="ARBA00023163"/>
    </source>
</evidence>
<dbReference type="GO" id="GO:0006351">
    <property type="term" value="P:DNA-templated transcription"/>
    <property type="evidence" value="ECO:0007669"/>
    <property type="project" value="InterPro"/>
</dbReference>
<evidence type="ECO:0000256" key="3">
    <source>
        <dbReference type="ARBA" id="ARBA00023242"/>
    </source>
</evidence>
<keyword evidence="3" id="KW-0539">Nucleus</keyword>
<dbReference type="InterPro" id="IPR051127">
    <property type="entry name" value="Fungal_SecMet_Regulators"/>
</dbReference>
<dbReference type="CDD" id="cd12148">
    <property type="entry name" value="fungal_TF_MHR"/>
    <property type="match status" value="1"/>
</dbReference>
<evidence type="ECO:0000259" key="5">
    <source>
        <dbReference type="SMART" id="SM00906"/>
    </source>
</evidence>
<sequence>MLTHASSANGPGEMPTFDKTAEQLRLQSTVLETLFPGTNVALLVDKSQSELLDMLNIAQCSPRNQTLHQAHVILPSVSLPFSHAPGQGEAGSLEPGQAAESAPVSENGDAEEDRKWNETPDQLAPVASDDINALGLASDQDHARSYLGVTSMSAVFRTIFRLCPVAKEYAVNCAEKLATVPVQAHLSLPMLGRDPALGIVREQRCIKFYFEVIHPITPLLDEEDFLSQYHSGTRQDGSWLGLLKMVLALGSIASGSEGLHEQYYKEARSFTGLDSLGSGNLESLQALCLLGGYYLHYRNSPNMAFSILGAAHRVAIALGLHREPRKVTNISDQVGPEIHRNRVETRRRTWWSLYCLDTWACMTQGRPTCGRWETTTMDTHKPSCLFPDDQAAIFLCANINFCLVFERIQIRFAQFHRLSTKEILAFDAELLTWYNELPLNVKQGEGCPHRFQFAKELMKTRYYNARVILARSLMLYLAHDCKRKAYELYPEQRQILDRCCSIAAETIDSTASYWSPNRIHVWNQAWYLFQACTVPLLAIAMERNMQQYHPQLSPPASEKVLPWQTSLAKALETFVEMRPSMRVSDRSPDIVSALYEALTANSDNHTPSATDGSLDLFGWCDDQLNEMDWSVFIGDESLARGMYPM</sequence>
<dbReference type="PANTHER" id="PTHR47424">
    <property type="entry name" value="REGULATORY PROTEIN GAL4"/>
    <property type="match status" value="1"/>
</dbReference>
<dbReference type="Proteomes" id="UP001251528">
    <property type="component" value="Unassembled WGS sequence"/>
</dbReference>
<feature type="domain" description="Xylanolytic transcriptional activator regulatory" evidence="5">
    <location>
        <begin position="304"/>
        <end position="388"/>
    </location>
</feature>
<feature type="region of interest" description="Disordered" evidence="4">
    <location>
        <begin position="84"/>
        <end position="122"/>
    </location>
</feature>
<evidence type="ECO:0000313" key="7">
    <source>
        <dbReference type="Proteomes" id="UP001251528"/>
    </source>
</evidence>
<dbReference type="GO" id="GO:0000435">
    <property type="term" value="P:positive regulation of transcription from RNA polymerase II promoter by galactose"/>
    <property type="evidence" value="ECO:0007669"/>
    <property type="project" value="TreeGrafter"/>
</dbReference>
<dbReference type="GO" id="GO:0008270">
    <property type="term" value="F:zinc ion binding"/>
    <property type="evidence" value="ECO:0007669"/>
    <property type="project" value="InterPro"/>
</dbReference>
<dbReference type="InterPro" id="IPR007219">
    <property type="entry name" value="XnlR_reg_dom"/>
</dbReference>
<keyword evidence="1" id="KW-0805">Transcription regulation</keyword>
<dbReference type="EMBL" id="JASWJB010000078">
    <property type="protein sequence ID" value="KAK2600259.1"/>
    <property type="molecule type" value="Genomic_DNA"/>
</dbReference>
<evidence type="ECO:0000256" key="1">
    <source>
        <dbReference type="ARBA" id="ARBA00023015"/>
    </source>
</evidence>
<evidence type="ECO:0000256" key="4">
    <source>
        <dbReference type="SAM" id="MobiDB-lite"/>
    </source>
</evidence>